<evidence type="ECO:0000256" key="1">
    <source>
        <dbReference type="SAM" id="MobiDB-lite"/>
    </source>
</evidence>
<proteinExistence type="predicted"/>
<keyword evidence="2" id="KW-1185">Reference proteome</keyword>
<protein>
    <submittedName>
        <fullName evidence="3">Uncharacterized protein</fullName>
    </submittedName>
</protein>
<dbReference type="AlphaFoldDB" id="A0A914Z7U0"/>
<dbReference type="WBParaSite" id="PSU_v2.g7934.t1">
    <property type="protein sequence ID" value="PSU_v2.g7934.t1"/>
    <property type="gene ID" value="PSU_v2.g7934"/>
</dbReference>
<evidence type="ECO:0000313" key="2">
    <source>
        <dbReference type="Proteomes" id="UP000887577"/>
    </source>
</evidence>
<name>A0A914Z7U0_9BILA</name>
<sequence>MLQGPTPTDPTQPKLYFIILPPPPVNNQTTLSQTNNGGGGSKMSNKVRKAHSSSNSSDMINQKVIKQEIMEPSTDSAEFNVTALSSLRGNEIPSSSHANNEYGILQNSSGFKEGQISSGFISQRVIKQEIMEPSTDESNFKAPPRVQGLPSYPHNSAEMLNNDQEVGITSNTDLILSRCLQLSKS</sequence>
<dbReference type="Proteomes" id="UP000887577">
    <property type="component" value="Unplaced"/>
</dbReference>
<evidence type="ECO:0000313" key="3">
    <source>
        <dbReference type="WBParaSite" id="PSU_v2.g7934.t1"/>
    </source>
</evidence>
<accession>A0A914Z7U0</accession>
<organism evidence="2 3">
    <name type="scientific">Panagrolaimus superbus</name>
    <dbReference type="NCBI Taxonomy" id="310955"/>
    <lineage>
        <taxon>Eukaryota</taxon>
        <taxon>Metazoa</taxon>
        <taxon>Ecdysozoa</taxon>
        <taxon>Nematoda</taxon>
        <taxon>Chromadorea</taxon>
        <taxon>Rhabditida</taxon>
        <taxon>Tylenchina</taxon>
        <taxon>Panagrolaimomorpha</taxon>
        <taxon>Panagrolaimoidea</taxon>
        <taxon>Panagrolaimidae</taxon>
        <taxon>Panagrolaimus</taxon>
    </lineage>
</organism>
<feature type="region of interest" description="Disordered" evidence="1">
    <location>
        <begin position="20"/>
        <end position="57"/>
    </location>
</feature>
<reference evidence="3" key="1">
    <citation type="submission" date="2022-11" db="UniProtKB">
        <authorList>
            <consortium name="WormBaseParasite"/>
        </authorList>
    </citation>
    <scope>IDENTIFICATION</scope>
</reference>